<accession>A0ABP0GCD1</accession>
<proteinExistence type="predicted"/>
<feature type="compositionally biased region" description="Basic and acidic residues" evidence="1">
    <location>
        <begin position="1150"/>
        <end position="1177"/>
    </location>
</feature>
<reference evidence="2 3" key="1">
    <citation type="submission" date="2024-02" db="EMBL/GenBank/DDBJ databases">
        <authorList>
            <person name="Daric V."/>
            <person name="Darras S."/>
        </authorList>
    </citation>
    <scope>NUCLEOTIDE SEQUENCE [LARGE SCALE GENOMIC DNA]</scope>
</reference>
<feature type="compositionally biased region" description="Basic and acidic residues" evidence="1">
    <location>
        <begin position="955"/>
        <end position="967"/>
    </location>
</feature>
<evidence type="ECO:0000256" key="1">
    <source>
        <dbReference type="SAM" id="MobiDB-lite"/>
    </source>
</evidence>
<dbReference type="SUPFAM" id="SSF54928">
    <property type="entry name" value="RNA-binding domain, RBD"/>
    <property type="match status" value="1"/>
</dbReference>
<feature type="compositionally biased region" description="Basic and acidic residues" evidence="1">
    <location>
        <begin position="803"/>
        <end position="818"/>
    </location>
</feature>
<feature type="region of interest" description="Disordered" evidence="1">
    <location>
        <begin position="1244"/>
        <end position="1268"/>
    </location>
</feature>
<feature type="compositionally biased region" description="Basic and acidic residues" evidence="1">
    <location>
        <begin position="974"/>
        <end position="988"/>
    </location>
</feature>
<feature type="region of interest" description="Disordered" evidence="1">
    <location>
        <begin position="836"/>
        <end position="885"/>
    </location>
</feature>
<protein>
    <recommendedName>
        <fullName evidence="4">RRM domain-containing protein</fullName>
    </recommendedName>
</protein>
<dbReference type="PANTHER" id="PTHR15592">
    <property type="entry name" value="MATRIN 3/NUCLEAR PROTEIN 220-RELATED"/>
    <property type="match status" value="1"/>
</dbReference>
<feature type="compositionally biased region" description="Low complexity" evidence="1">
    <location>
        <begin position="28"/>
        <end position="55"/>
    </location>
</feature>
<evidence type="ECO:0008006" key="4">
    <source>
        <dbReference type="Google" id="ProtNLM"/>
    </source>
</evidence>
<feature type="compositionally biased region" description="Low complexity" evidence="1">
    <location>
        <begin position="457"/>
        <end position="468"/>
    </location>
</feature>
<feature type="compositionally biased region" description="Acidic residues" evidence="1">
    <location>
        <begin position="840"/>
        <end position="852"/>
    </location>
</feature>
<evidence type="ECO:0000313" key="2">
    <source>
        <dbReference type="EMBL" id="CAK8689275.1"/>
    </source>
</evidence>
<feature type="region of interest" description="Disordered" evidence="1">
    <location>
        <begin position="1"/>
        <end position="110"/>
    </location>
</feature>
<feature type="compositionally biased region" description="Basic and acidic residues" evidence="1">
    <location>
        <begin position="627"/>
        <end position="648"/>
    </location>
</feature>
<organism evidence="2 3">
    <name type="scientific">Clavelina lepadiformis</name>
    <name type="common">Light-bulb sea squirt</name>
    <name type="synonym">Ascidia lepadiformis</name>
    <dbReference type="NCBI Taxonomy" id="159417"/>
    <lineage>
        <taxon>Eukaryota</taxon>
        <taxon>Metazoa</taxon>
        <taxon>Chordata</taxon>
        <taxon>Tunicata</taxon>
        <taxon>Ascidiacea</taxon>
        <taxon>Aplousobranchia</taxon>
        <taxon>Clavelinidae</taxon>
        <taxon>Clavelina</taxon>
    </lineage>
</organism>
<dbReference type="InterPro" id="IPR012677">
    <property type="entry name" value="Nucleotide-bd_a/b_plait_sf"/>
</dbReference>
<feature type="compositionally biased region" description="Basic and acidic residues" evidence="1">
    <location>
        <begin position="152"/>
        <end position="163"/>
    </location>
</feature>
<feature type="region of interest" description="Disordered" evidence="1">
    <location>
        <begin position="597"/>
        <end position="820"/>
    </location>
</feature>
<evidence type="ECO:0000313" key="3">
    <source>
        <dbReference type="Proteomes" id="UP001642483"/>
    </source>
</evidence>
<comment type="caution">
    <text evidence="2">The sequence shown here is derived from an EMBL/GenBank/DDBJ whole genome shotgun (WGS) entry which is preliminary data.</text>
</comment>
<keyword evidence="3" id="KW-1185">Reference proteome</keyword>
<dbReference type="InterPro" id="IPR035979">
    <property type="entry name" value="RBD_domain_sf"/>
</dbReference>
<feature type="compositionally biased region" description="Polar residues" evidence="1">
    <location>
        <begin position="367"/>
        <end position="380"/>
    </location>
</feature>
<feature type="region of interest" description="Disordered" evidence="1">
    <location>
        <begin position="152"/>
        <end position="399"/>
    </location>
</feature>
<feature type="compositionally biased region" description="Basic and acidic residues" evidence="1">
    <location>
        <begin position="281"/>
        <end position="317"/>
    </location>
</feature>
<feature type="compositionally biased region" description="Low complexity" evidence="1">
    <location>
        <begin position="167"/>
        <end position="181"/>
    </location>
</feature>
<gene>
    <name evidence="2" type="ORF">CVLEPA_LOCUS21303</name>
</gene>
<feature type="compositionally biased region" description="Low complexity" evidence="1">
    <location>
        <begin position="1216"/>
        <end position="1226"/>
    </location>
</feature>
<feature type="compositionally biased region" description="Basic and acidic residues" evidence="1">
    <location>
        <begin position="327"/>
        <end position="347"/>
    </location>
</feature>
<sequence length="1330" mass="148957">MDRFGRSNYRGGGPMKPYGTRPVPNARSSLLGAGPGGPSFRSPSQYGSGGNQQSSREWPAPRSSSAQGSLLGQPLKRTSQYDSGHYGHSNTAASSGRTWVNEPTVNEPVPTEVRQLMHTLGLSQSDMEKLSQLPETELSSVNNLARAIGDLRQEKQVTGRAHESQYGGSESSGMSNQSGSYGRRGSFQERDGRGSFGRAGESSLMGDPPSGGRNSFGPNSKSNNYGSNINDSNQQYNSPAANRHKPTGIKVTVKPSDRRGLPSDGSGYYDPKLSTSYPAQRPDRSYNEYYDDKQYYGRDDTANRYDQRNDSFSESSRRINNNSISQREGKPHGYGNERRVAPRDRGSDAPATSTPRSLSRPVGTRNLPKSSTTPSSSHIHNQPPPRGGGLLGNPLQPNAHGLESLAASVGRTPSTVSMGASQSLLNPMVISQAEPTILEAQLHAMQAIQAQAIKIQDKPSYYDSSSSSNREKERPRRRSPGRSGGIDRRLEEEARKEAQEMRSMRGRVLYIRYKSPRVEESDLRQLATAFGKVTNLLVINPKVKNGHYQAFMEMEQWDCAAAMLEHYMARSPCIRGSPIEVQRSNYRDLQIRSDLLNKERGNKRVRSRSISPIRKGTTQLPHKRERRSREREKKPDDKPKPQTRKSAEKLNVSISTTSGKSERRIVTRTQDDSRSNDSRDARNDTKKNEQRKAESKKIEPKKADNKKVDAREIINRTRSRDHRSDSRSSDTHRRSTDSYRRSPQDRLRKRSPADRRSTRRTSDEPKDKVRRLSQDKGKKTEEKVDESEKKAIVTKANGDEPDEEKKTEDEFDKNKEEIDPLDVIADELALHDEFALMDEVQFDGEQNEDDKDGSDKKQSSDVKLESKDEEEKKIDPGTDLECPDLDLENLNVEIGQDEDNLEKRYDKNVTKDVVEKLDKDAKYECSDLNQKTSDDGDADVSKDEVEASEEDDDIKIDKKEVTEQEEKQVDEEQEAHGDEDGRSEKLESAKITSDDAEAQEVHEDKADTKDVAEETKVAAVEKMEVDEIIPEEQKTSESEKNKEDTKEENTPETESEKTADSLDQSAVEIDITADEFDLSKLTDDEQKLTTDAEESQNESILSQGETEQSAEGVDSTKEEKKTQSEKQEPVKQVRRRGRPRKKVQPPPEVEVEKKVQPPPEVKIEKKVQPPPEVKAEKNVQPPAEVEVEKKVQPLAEVEVEKKVQPPPEVEVEKKVQPSPEVEVETPPVEKEELQVVDDLKETQDMVEDEEELADNGVMDAESDEDVDVDESKAAELQSVIGDSLKEVLAAKEHLQSLTKVTKNKAAQTIAKKLKVCLDVAITRLQSADST</sequence>
<feature type="compositionally biased region" description="Basic and acidic residues" evidence="1">
    <location>
        <begin position="722"/>
        <end position="791"/>
    </location>
</feature>
<dbReference type="Gene3D" id="3.30.70.330">
    <property type="match status" value="1"/>
</dbReference>
<feature type="compositionally biased region" description="Polar residues" evidence="1">
    <location>
        <begin position="62"/>
        <end position="104"/>
    </location>
</feature>
<feature type="compositionally biased region" description="Basic and acidic residues" evidence="1">
    <location>
        <begin position="660"/>
        <end position="715"/>
    </location>
</feature>
<feature type="compositionally biased region" description="Basic and acidic residues" evidence="1">
    <location>
        <begin position="485"/>
        <end position="501"/>
    </location>
</feature>
<dbReference type="EMBL" id="CAWYQH010000108">
    <property type="protein sequence ID" value="CAK8689275.1"/>
    <property type="molecule type" value="Genomic_DNA"/>
</dbReference>
<feature type="compositionally biased region" description="Basic residues" evidence="1">
    <location>
        <begin position="1132"/>
        <end position="1143"/>
    </location>
</feature>
<dbReference type="Proteomes" id="UP001642483">
    <property type="component" value="Unassembled WGS sequence"/>
</dbReference>
<feature type="region of interest" description="Disordered" evidence="1">
    <location>
        <begin position="918"/>
        <end position="1228"/>
    </location>
</feature>
<feature type="region of interest" description="Disordered" evidence="1">
    <location>
        <begin position="457"/>
        <end position="501"/>
    </location>
</feature>
<feature type="compositionally biased region" description="Acidic residues" evidence="1">
    <location>
        <begin position="1244"/>
        <end position="1253"/>
    </location>
</feature>
<feature type="compositionally biased region" description="Basic and acidic residues" evidence="1">
    <location>
        <begin position="999"/>
        <end position="1060"/>
    </location>
</feature>
<feature type="compositionally biased region" description="Basic and acidic residues" evidence="1">
    <location>
        <begin position="853"/>
        <end position="876"/>
    </location>
</feature>
<feature type="compositionally biased region" description="Basic and acidic residues" evidence="1">
    <location>
        <begin position="1077"/>
        <end position="1090"/>
    </location>
</feature>
<feature type="compositionally biased region" description="Polar residues" evidence="1">
    <location>
        <begin position="212"/>
        <end position="240"/>
    </location>
</feature>
<name>A0ABP0GCD1_CLALP</name>
<feature type="compositionally biased region" description="Polar residues" evidence="1">
    <location>
        <begin position="1097"/>
        <end position="1109"/>
    </location>
</feature>
<feature type="compositionally biased region" description="Basic and acidic residues" evidence="1">
    <location>
        <begin position="1114"/>
        <end position="1131"/>
    </location>
</feature>